<name>A0A2T5V6V3_9HYPH</name>
<comment type="subcellular location">
    <subcellularLocation>
        <location evidence="1 7">Cell membrane</location>
        <topology evidence="1 7">Multi-pass membrane protein</topology>
    </subcellularLocation>
</comment>
<dbReference type="Gene3D" id="1.10.3720.10">
    <property type="entry name" value="MetI-like"/>
    <property type="match status" value="1"/>
</dbReference>
<gene>
    <name evidence="9" type="ORF">C8N35_107195</name>
</gene>
<evidence type="ECO:0000256" key="3">
    <source>
        <dbReference type="ARBA" id="ARBA00022475"/>
    </source>
</evidence>
<reference evidence="9 10" key="1">
    <citation type="submission" date="2018-04" db="EMBL/GenBank/DDBJ databases">
        <title>Genomic Encyclopedia of Archaeal and Bacterial Type Strains, Phase II (KMG-II): from individual species to whole genera.</title>
        <authorList>
            <person name="Goeker M."/>
        </authorList>
    </citation>
    <scope>NUCLEOTIDE SEQUENCE [LARGE SCALE GENOMIC DNA]</scope>
    <source>
        <strain evidence="9 10">DSM 23382</strain>
    </source>
</reference>
<organism evidence="9 10">
    <name type="scientific">Breoghania corrubedonensis</name>
    <dbReference type="NCBI Taxonomy" id="665038"/>
    <lineage>
        <taxon>Bacteria</taxon>
        <taxon>Pseudomonadati</taxon>
        <taxon>Pseudomonadota</taxon>
        <taxon>Alphaproteobacteria</taxon>
        <taxon>Hyphomicrobiales</taxon>
        <taxon>Stappiaceae</taxon>
        <taxon>Breoghania</taxon>
    </lineage>
</organism>
<dbReference type="InterPro" id="IPR000515">
    <property type="entry name" value="MetI-like"/>
</dbReference>
<evidence type="ECO:0000256" key="6">
    <source>
        <dbReference type="ARBA" id="ARBA00023136"/>
    </source>
</evidence>
<evidence type="ECO:0000313" key="10">
    <source>
        <dbReference type="Proteomes" id="UP000244081"/>
    </source>
</evidence>
<feature type="transmembrane region" description="Helical" evidence="7">
    <location>
        <begin position="96"/>
        <end position="118"/>
    </location>
</feature>
<dbReference type="NCBIfam" id="TIGR01581">
    <property type="entry name" value="Mo_ABC_porter"/>
    <property type="match status" value="1"/>
</dbReference>
<feature type="transmembrane region" description="Helical" evidence="7">
    <location>
        <begin position="181"/>
        <end position="203"/>
    </location>
</feature>
<evidence type="ECO:0000256" key="7">
    <source>
        <dbReference type="RuleBase" id="RU363032"/>
    </source>
</evidence>
<dbReference type="InterPro" id="IPR035906">
    <property type="entry name" value="MetI-like_sf"/>
</dbReference>
<dbReference type="Pfam" id="PF00528">
    <property type="entry name" value="BPD_transp_1"/>
    <property type="match status" value="1"/>
</dbReference>
<feature type="transmembrane region" description="Helical" evidence="7">
    <location>
        <begin position="60"/>
        <end position="84"/>
    </location>
</feature>
<evidence type="ECO:0000256" key="2">
    <source>
        <dbReference type="ARBA" id="ARBA00022448"/>
    </source>
</evidence>
<feature type="transmembrane region" description="Helical" evidence="7">
    <location>
        <begin position="138"/>
        <end position="160"/>
    </location>
</feature>
<keyword evidence="3" id="KW-1003">Cell membrane</keyword>
<feature type="domain" description="ABC transmembrane type-1" evidence="8">
    <location>
        <begin position="58"/>
        <end position="260"/>
    </location>
</feature>
<dbReference type="PANTHER" id="PTHR30183">
    <property type="entry name" value="MOLYBDENUM TRANSPORT SYSTEM PERMEASE PROTEIN MODB"/>
    <property type="match status" value="1"/>
</dbReference>
<dbReference type="SUPFAM" id="SSF161098">
    <property type="entry name" value="MetI-like"/>
    <property type="match status" value="1"/>
</dbReference>
<dbReference type="AlphaFoldDB" id="A0A2T5V6V3"/>
<evidence type="ECO:0000256" key="5">
    <source>
        <dbReference type="ARBA" id="ARBA00022989"/>
    </source>
</evidence>
<feature type="transmembrane region" description="Helical" evidence="7">
    <location>
        <begin position="16"/>
        <end position="40"/>
    </location>
</feature>
<comment type="similarity">
    <text evidence="7">Belongs to the binding-protein-dependent transport system permease family.</text>
</comment>
<protein>
    <submittedName>
        <fullName evidence="9">Molybdate transport system permease protein</fullName>
    </submittedName>
</protein>
<dbReference type="EMBL" id="QAYG01000007">
    <property type="protein sequence ID" value="PTW59481.1"/>
    <property type="molecule type" value="Genomic_DNA"/>
</dbReference>
<dbReference type="PANTHER" id="PTHR30183:SF3">
    <property type="entry name" value="MOLYBDENUM TRANSPORT SYSTEM PERMEASE PROTEIN MODB"/>
    <property type="match status" value="1"/>
</dbReference>
<evidence type="ECO:0000313" key="9">
    <source>
        <dbReference type="EMBL" id="PTW59481.1"/>
    </source>
</evidence>
<keyword evidence="2 7" id="KW-0813">Transport</keyword>
<evidence type="ECO:0000256" key="4">
    <source>
        <dbReference type="ARBA" id="ARBA00022692"/>
    </source>
</evidence>
<dbReference type="GO" id="GO:0022857">
    <property type="term" value="F:transmembrane transporter activity"/>
    <property type="evidence" value="ECO:0007669"/>
    <property type="project" value="InterPro"/>
</dbReference>
<sequence>MAPVTGGRRATTPLDIVLVLPLAVIGLAIVAVVFGLVARLTPGELMAALQERETLFALRLSLTTSLISLAIAVTLGVPAAYLLARRHVPGMALVDTLLDLPLVMPPLVAGLGLLFVIGRQSPVPPLARLGAELLFSPAGIVLAQSFVATTIVLRSAKAAFVAVDPGYRAVAGTLGLSPARVLLSIDLPLAAGGIAAGVVLAWARALGEFGATLMVAGATRLHTETLPMAIFLNIATGETGVAVACALVLMATAFLLLLLMRALGGGPSHRNWS</sequence>
<dbReference type="PROSITE" id="PS50928">
    <property type="entry name" value="ABC_TM1"/>
    <property type="match status" value="1"/>
</dbReference>
<keyword evidence="5 7" id="KW-1133">Transmembrane helix</keyword>
<accession>A0A2T5V6V3</accession>
<comment type="caution">
    <text evidence="9">The sequence shown here is derived from an EMBL/GenBank/DDBJ whole genome shotgun (WGS) entry which is preliminary data.</text>
</comment>
<keyword evidence="6 7" id="KW-0472">Membrane</keyword>
<dbReference type="CDD" id="cd06261">
    <property type="entry name" value="TM_PBP2"/>
    <property type="match status" value="1"/>
</dbReference>
<dbReference type="GO" id="GO:0005886">
    <property type="term" value="C:plasma membrane"/>
    <property type="evidence" value="ECO:0007669"/>
    <property type="project" value="UniProtKB-SubCell"/>
</dbReference>
<evidence type="ECO:0000259" key="8">
    <source>
        <dbReference type="PROSITE" id="PS50928"/>
    </source>
</evidence>
<feature type="transmembrane region" description="Helical" evidence="7">
    <location>
        <begin position="241"/>
        <end position="260"/>
    </location>
</feature>
<evidence type="ECO:0000256" key="1">
    <source>
        <dbReference type="ARBA" id="ARBA00004651"/>
    </source>
</evidence>
<dbReference type="InterPro" id="IPR006469">
    <property type="entry name" value="NifC_ABC_porter"/>
</dbReference>
<keyword evidence="10" id="KW-1185">Reference proteome</keyword>
<dbReference type="Proteomes" id="UP000244081">
    <property type="component" value="Unassembled WGS sequence"/>
</dbReference>
<proteinExistence type="inferred from homology"/>
<keyword evidence="4 7" id="KW-0812">Transmembrane</keyword>